<evidence type="ECO:0000313" key="2">
    <source>
        <dbReference type="Proteomes" id="UP001597100"/>
    </source>
</evidence>
<dbReference type="Proteomes" id="UP001597100">
    <property type="component" value="Unassembled WGS sequence"/>
</dbReference>
<name>A0ABW3IEP8_9FLAO</name>
<proteinExistence type="predicted"/>
<protein>
    <submittedName>
        <fullName evidence="1">Uncharacterized protein</fullName>
    </submittedName>
</protein>
<accession>A0ABW3IEP8</accession>
<sequence length="55" mass="6554">MERITLQEFLSLPDHEQMEIISKEGKLVKNRNENSKKTELYAIDKFFVELEVNKV</sequence>
<comment type="caution">
    <text evidence="1">The sequence shown here is derived from an EMBL/GenBank/DDBJ whole genome shotgun (WGS) entry which is preliminary data.</text>
</comment>
<evidence type="ECO:0000313" key="1">
    <source>
        <dbReference type="EMBL" id="MFD0976441.1"/>
    </source>
</evidence>
<keyword evidence="2" id="KW-1185">Reference proteome</keyword>
<dbReference type="EMBL" id="JBHTJP010000032">
    <property type="protein sequence ID" value="MFD0976441.1"/>
    <property type="molecule type" value="Genomic_DNA"/>
</dbReference>
<reference evidence="2" key="1">
    <citation type="journal article" date="2019" name="Int. J. Syst. Evol. Microbiol.">
        <title>The Global Catalogue of Microorganisms (GCM) 10K type strain sequencing project: providing services to taxonomists for standard genome sequencing and annotation.</title>
        <authorList>
            <consortium name="The Broad Institute Genomics Platform"/>
            <consortium name="The Broad Institute Genome Sequencing Center for Infectious Disease"/>
            <person name="Wu L."/>
            <person name="Ma J."/>
        </authorList>
    </citation>
    <scope>NUCLEOTIDE SEQUENCE [LARGE SCALE GENOMIC DNA]</scope>
    <source>
        <strain evidence="2">CCUG 60898</strain>
    </source>
</reference>
<dbReference type="RefSeq" id="WP_380737768.1">
    <property type="nucleotide sequence ID" value="NZ_JBHTJP010000032.1"/>
</dbReference>
<organism evidence="1 2">
    <name type="scientific">Salinimicrobium gaetbulicola</name>
    <dbReference type="NCBI Taxonomy" id="999702"/>
    <lineage>
        <taxon>Bacteria</taxon>
        <taxon>Pseudomonadati</taxon>
        <taxon>Bacteroidota</taxon>
        <taxon>Flavobacteriia</taxon>
        <taxon>Flavobacteriales</taxon>
        <taxon>Flavobacteriaceae</taxon>
        <taxon>Salinimicrobium</taxon>
    </lineage>
</organism>
<gene>
    <name evidence="1" type="ORF">ACFQ1G_06535</name>
</gene>